<dbReference type="EMBL" id="UINC01054380">
    <property type="protein sequence ID" value="SVB72015.1"/>
    <property type="molecule type" value="Genomic_DNA"/>
</dbReference>
<name>A0A382GB18_9ZZZZ</name>
<proteinExistence type="predicted"/>
<organism evidence="1">
    <name type="scientific">marine metagenome</name>
    <dbReference type="NCBI Taxonomy" id="408172"/>
    <lineage>
        <taxon>unclassified sequences</taxon>
        <taxon>metagenomes</taxon>
        <taxon>ecological metagenomes</taxon>
    </lineage>
</organism>
<accession>A0A382GB18</accession>
<reference evidence="1" key="1">
    <citation type="submission" date="2018-05" db="EMBL/GenBank/DDBJ databases">
        <authorList>
            <person name="Lanie J.A."/>
            <person name="Ng W.-L."/>
            <person name="Kazmierczak K.M."/>
            <person name="Andrzejewski T.M."/>
            <person name="Davidsen T.M."/>
            <person name="Wayne K.J."/>
            <person name="Tettelin H."/>
            <person name="Glass J.I."/>
            <person name="Rusch D."/>
            <person name="Podicherti R."/>
            <person name="Tsui H.-C.T."/>
            <person name="Winkler M.E."/>
        </authorList>
    </citation>
    <scope>NUCLEOTIDE SEQUENCE</scope>
</reference>
<gene>
    <name evidence="1" type="ORF">METZ01_LOCUS224869</name>
</gene>
<sequence>MNAVSESYQVWYSHVLHSEVYSDAFTEFAEMLGVICVF</sequence>
<evidence type="ECO:0000313" key="1">
    <source>
        <dbReference type="EMBL" id="SVB72015.1"/>
    </source>
</evidence>
<protein>
    <submittedName>
        <fullName evidence="1">Uncharacterized protein</fullName>
    </submittedName>
</protein>
<dbReference type="AlphaFoldDB" id="A0A382GB18"/>